<accession>A0A1Q9D618</accession>
<organism evidence="1 2">
    <name type="scientific">Symbiodinium microadriaticum</name>
    <name type="common">Dinoflagellate</name>
    <name type="synonym">Zooxanthella microadriatica</name>
    <dbReference type="NCBI Taxonomy" id="2951"/>
    <lineage>
        <taxon>Eukaryota</taxon>
        <taxon>Sar</taxon>
        <taxon>Alveolata</taxon>
        <taxon>Dinophyceae</taxon>
        <taxon>Suessiales</taxon>
        <taxon>Symbiodiniaceae</taxon>
        <taxon>Symbiodinium</taxon>
    </lineage>
</organism>
<dbReference type="EMBL" id="LSRX01000704">
    <property type="protein sequence ID" value="OLP90574.1"/>
    <property type="molecule type" value="Genomic_DNA"/>
</dbReference>
<reference evidence="1 2" key="1">
    <citation type="submission" date="2016-02" db="EMBL/GenBank/DDBJ databases">
        <title>Genome analysis of coral dinoflagellate symbionts highlights evolutionary adaptations to a symbiotic lifestyle.</title>
        <authorList>
            <person name="Aranda M."/>
            <person name="Li Y."/>
            <person name="Liew Y.J."/>
            <person name="Baumgarten S."/>
            <person name="Simakov O."/>
            <person name="Wilson M."/>
            <person name="Piel J."/>
            <person name="Ashoor H."/>
            <person name="Bougouffa S."/>
            <person name="Bajic V.B."/>
            <person name="Ryu T."/>
            <person name="Ravasi T."/>
            <person name="Bayer T."/>
            <person name="Micklem G."/>
            <person name="Kim H."/>
            <person name="Bhak J."/>
            <person name="Lajeunesse T.C."/>
            <person name="Voolstra C.R."/>
        </authorList>
    </citation>
    <scope>NUCLEOTIDE SEQUENCE [LARGE SCALE GENOMIC DNA]</scope>
    <source>
        <strain evidence="1 2">CCMP2467</strain>
    </source>
</reference>
<evidence type="ECO:0000313" key="2">
    <source>
        <dbReference type="Proteomes" id="UP000186817"/>
    </source>
</evidence>
<dbReference type="AlphaFoldDB" id="A0A1Q9D618"/>
<proteinExistence type="predicted"/>
<evidence type="ECO:0000313" key="1">
    <source>
        <dbReference type="EMBL" id="OLP90574.1"/>
    </source>
</evidence>
<dbReference type="Proteomes" id="UP000186817">
    <property type="component" value="Unassembled WGS sequence"/>
</dbReference>
<sequence length="131" mass="14905">MNKKIRFLLLGDFRQLPAVLDSFAGAEVCRELKDSQLLHDLAGAGATRRVDEAEQVPLREAVQMARQRFPRRGEPEVCLVISHAKRLQINERENRRLWARSSEFLGAARSSRLHEDGLLLESAPAWYINVA</sequence>
<name>A0A1Q9D618_SYMMI</name>
<keyword evidence="2" id="KW-1185">Reference proteome</keyword>
<protein>
    <submittedName>
        <fullName evidence="1">Uncharacterized protein</fullName>
    </submittedName>
</protein>
<gene>
    <name evidence="1" type="ORF">AK812_SmicGene27844</name>
</gene>
<comment type="caution">
    <text evidence="1">The sequence shown here is derived from an EMBL/GenBank/DDBJ whole genome shotgun (WGS) entry which is preliminary data.</text>
</comment>